<dbReference type="PANTHER" id="PTHR10057:SF0">
    <property type="entry name" value="TRANSLOCATOR PROTEIN"/>
    <property type="match status" value="1"/>
</dbReference>
<feature type="transmembrane region" description="Helical" evidence="6">
    <location>
        <begin position="112"/>
        <end position="129"/>
    </location>
</feature>
<evidence type="ECO:0000313" key="8">
    <source>
        <dbReference type="Proteomes" id="UP001241747"/>
    </source>
</evidence>
<dbReference type="RefSeq" id="WP_237346733.1">
    <property type="nucleotide sequence ID" value="NZ_JBAFWJ010000012.1"/>
</dbReference>
<feature type="transmembrane region" description="Helical" evidence="6">
    <location>
        <begin position="141"/>
        <end position="163"/>
    </location>
</feature>
<keyword evidence="4 6" id="KW-1133">Transmembrane helix</keyword>
<reference evidence="7 8" key="1">
    <citation type="submission" date="2023-07" db="EMBL/GenBank/DDBJ databases">
        <title>Genomic Encyclopedia of Type Strains, Phase IV (KMG-IV): sequencing the most valuable type-strain genomes for metagenomic binning, comparative biology and taxonomic classification.</title>
        <authorList>
            <person name="Goeker M."/>
        </authorList>
    </citation>
    <scope>NUCLEOTIDE SEQUENCE [LARGE SCALE GENOMIC DNA]</scope>
    <source>
        <strain evidence="7 8">DSM 3770</strain>
    </source>
</reference>
<evidence type="ECO:0000256" key="1">
    <source>
        <dbReference type="ARBA" id="ARBA00004141"/>
    </source>
</evidence>
<feature type="transmembrane region" description="Helical" evidence="6">
    <location>
        <begin position="12"/>
        <end position="35"/>
    </location>
</feature>
<dbReference type="InterPro" id="IPR038330">
    <property type="entry name" value="TspO/MBR-related_sf"/>
</dbReference>
<dbReference type="PANTHER" id="PTHR10057">
    <property type="entry name" value="PERIPHERAL-TYPE BENZODIAZEPINE RECEPTOR"/>
    <property type="match status" value="1"/>
</dbReference>
<feature type="transmembrane region" description="Helical" evidence="6">
    <location>
        <begin position="55"/>
        <end position="76"/>
    </location>
</feature>
<evidence type="ECO:0000256" key="3">
    <source>
        <dbReference type="ARBA" id="ARBA00022692"/>
    </source>
</evidence>
<accession>A0ABU0L9A7</accession>
<comment type="subcellular location">
    <subcellularLocation>
        <location evidence="1">Membrane</location>
        <topology evidence="1">Multi-pass membrane protein</topology>
    </subcellularLocation>
</comment>
<evidence type="ECO:0000256" key="4">
    <source>
        <dbReference type="ARBA" id="ARBA00022989"/>
    </source>
</evidence>
<dbReference type="PIRSF" id="PIRSF005859">
    <property type="entry name" value="PBR"/>
    <property type="match status" value="1"/>
</dbReference>
<name>A0ABU0L9A7_XANAG</name>
<keyword evidence="3 6" id="KW-0812">Transmembrane</keyword>
<evidence type="ECO:0000313" key="7">
    <source>
        <dbReference type="EMBL" id="MDQ0503720.1"/>
    </source>
</evidence>
<organism evidence="7 8">
    <name type="scientific">Xanthobacter agilis</name>
    <dbReference type="NCBI Taxonomy" id="47492"/>
    <lineage>
        <taxon>Bacteria</taxon>
        <taxon>Pseudomonadati</taxon>
        <taxon>Pseudomonadota</taxon>
        <taxon>Alphaproteobacteria</taxon>
        <taxon>Hyphomicrobiales</taxon>
        <taxon>Xanthobacteraceae</taxon>
        <taxon>Xanthobacter</taxon>
    </lineage>
</organism>
<evidence type="ECO:0000256" key="5">
    <source>
        <dbReference type="ARBA" id="ARBA00023136"/>
    </source>
</evidence>
<evidence type="ECO:0000256" key="6">
    <source>
        <dbReference type="SAM" id="Phobius"/>
    </source>
</evidence>
<dbReference type="Proteomes" id="UP001241747">
    <property type="component" value="Unassembled WGS sequence"/>
</dbReference>
<dbReference type="Pfam" id="PF03073">
    <property type="entry name" value="TspO_MBR"/>
    <property type="match status" value="1"/>
</dbReference>
<keyword evidence="8" id="KW-1185">Reference proteome</keyword>
<sequence>MPSDPQRPSGRALPRLAACLALVGSVAVVGGAVTAPAIPGWYAGLVKPAWTPPNGVFPVAWTLLYILMALTLWRLWNAPPTPARRTAIGLFLLQLALNAMWSPVFFGLHAPVAGFAVILALLVALILALRAAFAVDRPAGALLLPYLFWVCYASSLNGAIVALN</sequence>
<proteinExistence type="inferred from homology"/>
<evidence type="ECO:0000256" key="2">
    <source>
        <dbReference type="ARBA" id="ARBA00007524"/>
    </source>
</evidence>
<dbReference type="InterPro" id="IPR004307">
    <property type="entry name" value="TspO_MBR"/>
</dbReference>
<feature type="transmembrane region" description="Helical" evidence="6">
    <location>
        <begin position="88"/>
        <end position="106"/>
    </location>
</feature>
<dbReference type="EMBL" id="JAUSVY010000001">
    <property type="protein sequence ID" value="MDQ0503720.1"/>
    <property type="molecule type" value="Genomic_DNA"/>
</dbReference>
<keyword evidence="5 6" id="KW-0472">Membrane</keyword>
<dbReference type="Gene3D" id="1.20.1260.100">
    <property type="entry name" value="TspO/MBR protein"/>
    <property type="match status" value="1"/>
</dbReference>
<protein>
    <submittedName>
        <fullName evidence="7">Tryptophan-rich sensory protein</fullName>
    </submittedName>
</protein>
<dbReference type="CDD" id="cd15904">
    <property type="entry name" value="TSPO_MBR"/>
    <property type="match status" value="1"/>
</dbReference>
<gene>
    <name evidence="7" type="ORF">QOZ94_000490</name>
</gene>
<comment type="similarity">
    <text evidence="2">Belongs to the TspO/BZRP family.</text>
</comment>
<comment type="caution">
    <text evidence="7">The sequence shown here is derived from an EMBL/GenBank/DDBJ whole genome shotgun (WGS) entry which is preliminary data.</text>
</comment>